<sequence>MASLATSLGFDVVEDDMPALLASFDIPSELHAVIGNFTPKLFGLVATDLTDLNRFLASLELASCSEDEFVVRAKIRRLWQHCSAPEVPAENPAVNATQPLSTTSSTSTWAETFPPKLDAAVVRSFRDRFEKSYPSEILDSESMPSSRLLALAHRYVKNKEWQWIPWAWRMSQAQLDASQLQRPSKLPKLDNLFVDEVPVRDLPHGNNPASEGILRSVLSIHSNAIALVEGAHLGVLRLYEKRFLKLALQRFENGSGLRSVNVQEAMNADRRAWEVIGDLLAHGWQLDDAISEVVEVRNELSSMLQARPWIPKFEPSRGKGGFKGKPPGKPKGKGRGFGLKEAFSGKERTPWATEIVRNSEGASDPLASFSMFAVLPSRTAPLAVGSIVQLSTGQLLTDYHGALEQPAPPPSSQSVDCSGGLVNIHEKPFSFNPRLLHGSSEWVGDRWVLIAYTPQVFQSASSEELLQLQSLSFPFPGAETTSSAALSPSPSLVPLASDTKLFLDLCCGSSAPFSTAVRALGIPCLAVDPLFGEGLDLLHDETFDILLALAHNGVFKLAHASPPCGEFSLVKLREDGGPRAIRTPDEPYGRSDLTEAESERLHTSFTLATRCISLLLAVFESGGQTSLEHPRNSMLWLLKEAQFYLNSVAADVVVTSACQWQQDWFKHWAFATSLRSLQSLAGVCPHGKDAHAQIWGAVASFISDKDVSLWPCLHEGAEKDPELFRDLIEQEVAAGFLEEVGSLETAQSRWPNLTAVGKCNICFNIPLSWAKLQFGARVVWIGWSFNLRSHSFHLPYEKLEKLRTMLSTLLKGEFTTRHELEIVAGYLQWVFQMHKLLKPWLSCLYDDMRRPVATSYSRQLPGAALPLGGRLLSVKHQALRSKADLRRVGISPKRIWLRITNPASSKRRLSHQSKVFLRYWQQWAQMPFFSRPLAMPPRWLPDAFAADACASGNKIGIGGFIKMGDAPAVWFSEVFSLRSLQKLISDLPSVAQEAITCWETLAQMGLAEVEGAIPEIFPGQVLSRLQIAQIKAAWAGMQASSSSSVSPAPVNADPTLETWVESFAPKLASTKLSDMKRQFLANYPSEVLNPSTLPSLRLISLAAHQEARSEYKWIAWKHRMTEEKASELLIARPHKQPKLEMLGLSSLLLDDPPTIEVTDANMGISGIQRILAVHDVALAMVGSAHLARLKAYSCKFVQLVSQRFDPASGLRAPTILEAQQADCRIWQSIHSLVSEKAWSLNDALHEFTEIRGELSTLLQDKGGKPKGAPGRHITFVKEIQVQAVSLDMISSLQLGHPRYCRPLGLHAFFPPGETWNALCVSRNILTSPHKDTANLPGSSNLTVGIGSYSDGGLWIEDQAGTVPQFIPKLGVTLMGKIVRTHHEPFKFPVHLWHCAQPWLGDRWVLTAFTLPGAMSWDEACVQGWLHCGSTALIVLPACAFGENWAKTWLFASSFQALSVMGQTCQHGRNAHESVQGPGRWTVGDPRWGRSPLLWGLEHSIKPG</sequence>
<keyword evidence="3" id="KW-1185">Reference proteome</keyword>
<protein>
    <submittedName>
        <fullName evidence="2">Uncharacterized protein</fullName>
    </submittedName>
</protein>
<feature type="compositionally biased region" description="Basic residues" evidence="1">
    <location>
        <begin position="320"/>
        <end position="334"/>
    </location>
</feature>
<gene>
    <name evidence="2" type="ORF">SNAT2548_LOCUS22853</name>
</gene>
<evidence type="ECO:0000256" key="1">
    <source>
        <dbReference type="SAM" id="MobiDB-lite"/>
    </source>
</evidence>
<dbReference type="EMBL" id="CAJNDS010002301">
    <property type="protein sequence ID" value="CAE7420208.1"/>
    <property type="molecule type" value="Genomic_DNA"/>
</dbReference>
<comment type="caution">
    <text evidence="2">The sequence shown here is derived from an EMBL/GenBank/DDBJ whole genome shotgun (WGS) entry which is preliminary data.</text>
</comment>
<reference evidence="2" key="1">
    <citation type="submission" date="2021-02" db="EMBL/GenBank/DDBJ databases">
        <authorList>
            <person name="Dougan E. K."/>
            <person name="Rhodes N."/>
            <person name="Thang M."/>
            <person name="Chan C."/>
        </authorList>
    </citation>
    <scope>NUCLEOTIDE SEQUENCE</scope>
</reference>
<feature type="region of interest" description="Disordered" evidence="1">
    <location>
        <begin position="315"/>
        <end position="338"/>
    </location>
</feature>
<accession>A0A812R5U2</accession>
<organism evidence="2 3">
    <name type="scientific">Symbiodinium natans</name>
    <dbReference type="NCBI Taxonomy" id="878477"/>
    <lineage>
        <taxon>Eukaryota</taxon>
        <taxon>Sar</taxon>
        <taxon>Alveolata</taxon>
        <taxon>Dinophyceae</taxon>
        <taxon>Suessiales</taxon>
        <taxon>Symbiodiniaceae</taxon>
        <taxon>Symbiodinium</taxon>
    </lineage>
</organism>
<name>A0A812R5U2_9DINO</name>
<dbReference type="Proteomes" id="UP000604046">
    <property type="component" value="Unassembled WGS sequence"/>
</dbReference>
<proteinExistence type="predicted"/>
<evidence type="ECO:0000313" key="3">
    <source>
        <dbReference type="Proteomes" id="UP000604046"/>
    </source>
</evidence>
<evidence type="ECO:0000313" key="2">
    <source>
        <dbReference type="EMBL" id="CAE7420208.1"/>
    </source>
</evidence>